<dbReference type="InterPro" id="IPR010057">
    <property type="entry name" value="Transcription_activator_Rgg_C"/>
</dbReference>
<reference evidence="2 3" key="1">
    <citation type="journal article" date="2012" name="PLoS ONE">
        <title>Functional divergence in the genus oenococcus as predicted by genome sequencing of the newly-described species, Oenococcus kitaharae.</title>
        <authorList>
            <person name="Borneman A.R."/>
            <person name="McCarthy J.M."/>
            <person name="Chambers P.J."/>
            <person name="Bartowsky E.J."/>
        </authorList>
    </citation>
    <scope>NUCLEOTIDE SEQUENCE [LARGE SCALE GENOMIC DNA]</scope>
    <source>
        <strain evidence="3">DSM17330</strain>
    </source>
</reference>
<sequence length="295" mass="34064">MAEDRTSQIKKMGIAFKTLRKDRGYAIRDVGDKIVSASNLRKFEEGLIDISATRLIYLLGRMHVSFAEFVNFVDPNLDTEYSVFLTKVSSLYYKNDQKTLESVIENEAKKYFNSQDEFYLITEATAAALRKNIDHSYVVETSLARQVSDYLMRVEIWGGFQISVFGNCLAIINSETIKTITREFTKRISRLKSSSNNYTEFLLSLVNAVGTMTDRGHFDYARELINFISSLDIPQIDLIFNFKLSFFKNLLFLEKKQALLQNDKLIESLILMNLDQTAAAYREYLNNFYKPNQHA</sequence>
<dbReference type="PANTHER" id="PTHR37038:SF12">
    <property type="entry name" value="TRANSCRIPTIONAL REGULATOR"/>
    <property type="match status" value="1"/>
</dbReference>
<name>G9WJ69_9LACO</name>
<dbReference type="PANTHER" id="PTHR37038">
    <property type="entry name" value="TRANSCRIPTIONAL REGULATOR-RELATED"/>
    <property type="match status" value="1"/>
</dbReference>
<dbReference type="eggNOG" id="COG1396">
    <property type="taxonomic scope" value="Bacteria"/>
</dbReference>
<dbReference type="Pfam" id="PF21259">
    <property type="entry name" value="Rgg_C"/>
    <property type="match status" value="1"/>
</dbReference>
<dbReference type="InterPro" id="IPR053163">
    <property type="entry name" value="HTH-type_regulator_Rgg"/>
</dbReference>
<dbReference type="InterPro" id="IPR011990">
    <property type="entry name" value="TPR-like_helical_dom_sf"/>
</dbReference>
<dbReference type="STRING" id="336988.NT96_05155"/>
<dbReference type="InterPro" id="IPR010982">
    <property type="entry name" value="Lambda_DNA-bd_dom_sf"/>
</dbReference>
<dbReference type="AlphaFoldDB" id="G9WJ69"/>
<organism evidence="2 3">
    <name type="scientific">Oenococcus kitaharae DSM 17330</name>
    <dbReference type="NCBI Taxonomy" id="1045004"/>
    <lineage>
        <taxon>Bacteria</taxon>
        <taxon>Bacillati</taxon>
        <taxon>Bacillota</taxon>
        <taxon>Bacilli</taxon>
        <taxon>Lactobacillales</taxon>
        <taxon>Lactobacillaceae</taxon>
        <taxon>Oenococcus</taxon>
    </lineage>
</organism>
<proteinExistence type="predicted"/>
<gene>
    <name evidence="2" type="ORF">OKIT_0397</name>
</gene>
<dbReference type="OrthoDB" id="2185502at2"/>
<keyword evidence="3" id="KW-1185">Reference proteome</keyword>
<dbReference type="RefSeq" id="WP_007744844.1">
    <property type="nucleotide sequence ID" value="NZ_CM001398.1"/>
</dbReference>
<evidence type="ECO:0000313" key="3">
    <source>
        <dbReference type="Proteomes" id="UP000004959"/>
    </source>
</evidence>
<dbReference type="EMBL" id="AFVZ01000001">
    <property type="protein sequence ID" value="EHN58518.1"/>
    <property type="molecule type" value="Genomic_DNA"/>
</dbReference>
<dbReference type="SUPFAM" id="SSF47413">
    <property type="entry name" value="lambda repressor-like DNA-binding domains"/>
    <property type="match status" value="1"/>
</dbReference>
<accession>G9WJ69</accession>
<dbReference type="Gene3D" id="1.25.40.10">
    <property type="entry name" value="Tetratricopeptide repeat domain"/>
    <property type="match status" value="1"/>
</dbReference>
<evidence type="ECO:0000313" key="2">
    <source>
        <dbReference type="EMBL" id="EHN58518.1"/>
    </source>
</evidence>
<feature type="domain" description="HTH-type transcriptional regulator Rgg C-terminal" evidence="1">
    <location>
        <begin position="109"/>
        <end position="282"/>
    </location>
</feature>
<dbReference type="NCBIfam" id="TIGR01716">
    <property type="entry name" value="RGG_Cterm"/>
    <property type="match status" value="1"/>
</dbReference>
<evidence type="ECO:0000259" key="1">
    <source>
        <dbReference type="Pfam" id="PF21259"/>
    </source>
</evidence>
<dbReference type="Proteomes" id="UP000004959">
    <property type="component" value="Chromosome"/>
</dbReference>
<dbReference type="GO" id="GO:0003677">
    <property type="term" value="F:DNA binding"/>
    <property type="evidence" value="ECO:0007669"/>
    <property type="project" value="InterPro"/>
</dbReference>
<dbReference type="HOGENOM" id="CLU_072045_1_0_9"/>
<protein>
    <submittedName>
        <fullName evidence="2">MutR family transcriptional regulator</fullName>
    </submittedName>
</protein>
<comment type="caution">
    <text evidence="2">The sequence shown here is derived from an EMBL/GenBank/DDBJ whole genome shotgun (WGS) entry which is preliminary data.</text>
</comment>
<dbReference type="PATRIC" id="fig|1045004.4.peg.397"/>